<evidence type="ECO:0000313" key="1">
    <source>
        <dbReference type="EMBL" id="NDV73519.1"/>
    </source>
</evidence>
<gene>
    <name evidence="1" type="ORF">GFJ35_15755</name>
</gene>
<dbReference type="EMBL" id="JAAEAM010000016">
    <property type="protein sequence ID" value="NDV73519.1"/>
    <property type="molecule type" value="Genomic_DNA"/>
</dbReference>
<name>A0A6B2MF84_9BURK</name>
<dbReference type="RefSeq" id="WP_163124326.1">
    <property type="nucleotide sequence ID" value="NZ_JAAEAM010000016.1"/>
</dbReference>
<organism evidence="1">
    <name type="scientific">Burkholderia cenocepacia</name>
    <dbReference type="NCBI Taxonomy" id="95486"/>
    <lineage>
        <taxon>Bacteria</taxon>
        <taxon>Pseudomonadati</taxon>
        <taxon>Pseudomonadota</taxon>
        <taxon>Betaproteobacteria</taxon>
        <taxon>Burkholderiales</taxon>
        <taxon>Burkholderiaceae</taxon>
        <taxon>Burkholderia</taxon>
        <taxon>Burkholderia cepacia complex</taxon>
    </lineage>
</organism>
<sequence>MEYEVFYTCKSLEGVQIFQCDADCAFDAENQFDGFAKAHCVAVTQVEAIVPAHA</sequence>
<protein>
    <submittedName>
        <fullName evidence="1">Uncharacterized protein</fullName>
    </submittedName>
</protein>
<proteinExistence type="predicted"/>
<reference evidence="1" key="1">
    <citation type="submission" date="2019-11" db="EMBL/GenBank/DDBJ databases">
        <title>Burkholderia cenocepacia CF.</title>
        <authorList>
            <person name="Vianna E.F."/>
            <person name="Marques E.A."/>
            <person name="Albano R.M."/>
            <person name="Leao R.S."/>
        </authorList>
    </citation>
    <scope>NUCLEOTIDE SEQUENCE</scope>
    <source>
        <strain evidence="1">MS-2140</strain>
    </source>
</reference>
<dbReference type="AlphaFoldDB" id="A0A6B2MF84"/>
<comment type="caution">
    <text evidence="1">The sequence shown here is derived from an EMBL/GenBank/DDBJ whole genome shotgun (WGS) entry which is preliminary data.</text>
</comment>
<accession>A0A6B2MF84</accession>